<organism evidence="2 3">
    <name type="scientific">Eragrostis curvula</name>
    <name type="common">weeping love grass</name>
    <dbReference type="NCBI Taxonomy" id="38414"/>
    <lineage>
        <taxon>Eukaryota</taxon>
        <taxon>Viridiplantae</taxon>
        <taxon>Streptophyta</taxon>
        <taxon>Embryophyta</taxon>
        <taxon>Tracheophyta</taxon>
        <taxon>Spermatophyta</taxon>
        <taxon>Magnoliopsida</taxon>
        <taxon>Liliopsida</taxon>
        <taxon>Poales</taxon>
        <taxon>Poaceae</taxon>
        <taxon>PACMAD clade</taxon>
        <taxon>Chloridoideae</taxon>
        <taxon>Eragrostideae</taxon>
        <taxon>Eragrostidinae</taxon>
        <taxon>Eragrostis</taxon>
    </lineage>
</organism>
<dbReference type="Proteomes" id="UP000324897">
    <property type="component" value="Chromosome 7"/>
</dbReference>
<keyword evidence="1" id="KW-0472">Membrane</keyword>
<accession>A0A5J9U275</accession>
<dbReference type="Gramene" id="TVU17704">
    <property type="protein sequence ID" value="TVU17704"/>
    <property type="gene ID" value="EJB05_33755"/>
</dbReference>
<keyword evidence="3" id="KW-1185">Reference proteome</keyword>
<evidence type="ECO:0000313" key="2">
    <source>
        <dbReference type="EMBL" id="TVU17704.1"/>
    </source>
</evidence>
<dbReference type="EMBL" id="RWGY01000029">
    <property type="protein sequence ID" value="TVU17704.1"/>
    <property type="molecule type" value="Genomic_DNA"/>
</dbReference>
<feature type="non-terminal residue" evidence="2">
    <location>
        <position position="1"/>
    </location>
</feature>
<feature type="transmembrane region" description="Helical" evidence="1">
    <location>
        <begin position="40"/>
        <end position="60"/>
    </location>
</feature>
<sequence length="121" mass="13390">MAPPPCAIQEPQRFQDPRLPLAIRTGPGGEMQQSSSTRNASILPAYYCLLALIGNLVFFWDSHCNELSKLNHKVTILPAMDPCKLKAEQHNPTLGYGMFLAHVLMFYQGATKTFAILANLS</sequence>
<comment type="caution">
    <text evidence="2">The sequence shown here is derived from an EMBL/GenBank/DDBJ whole genome shotgun (WGS) entry which is preliminary data.</text>
</comment>
<evidence type="ECO:0000313" key="3">
    <source>
        <dbReference type="Proteomes" id="UP000324897"/>
    </source>
</evidence>
<keyword evidence="1" id="KW-1133">Transmembrane helix</keyword>
<keyword evidence="1" id="KW-0812">Transmembrane</keyword>
<gene>
    <name evidence="2" type="ORF">EJB05_33755</name>
</gene>
<proteinExistence type="predicted"/>
<evidence type="ECO:0000256" key="1">
    <source>
        <dbReference type="SAM" id="Phobius"/>
    </source>
</evidence>
<dbReference type="AlphaFoldDB" id="A0A5J9U275"/>
<name>A0A5J9U275_9POAL</name>
<reference evidence="2 3" key="1">
    <citation type="journal article" date="2019" name="Sci. Rep.">
        <title>A high-quality genome of Eragrostis curvula grass provides insights into Poaceae evolution and supports new strategies to enhance forage quality.</title>
        <authorList>
            <person name="Carballo J."/>
            <person name="Santos B.A.C.M."/>
            <person name="Zappacosta D."/>
            <person name="Garbus I."/>
            <person name="Selva J.P."/>
            <person name="Gallo C.A."/>
            <person name="Diaz A."/>
            <person name="Albertini E."/>
            <person name="Caccamo M."/>
            <person name="Echenique V."/>
        </authorList>
    </citation>
    <scope>NUCLEOTIDE SEQUENCE [LARGE SCALE GENOMIC DNA]</scope>
    <source>
        <strain evidence="3">cv. Victoria</strain>
        <tissue evidence="2">Leaf</tissue>
    </source>
</reference>
<protein>
    <submittedName>
        <fullName evidence="2">Uncharacterized protein</fullName>
    </submittedName>
</protein>